<dbReference type="Pfam" id="PF11750">
    <property type="entry name" value="DUF3307"/>
    <property type="match status" value="1"/>
</dbReference>
<dbReference type="EMBL" id="CP114014">
    <property type="protein sequence ID" value="XAY06674.1"/>
    <property type="molecule type" value="Genomic_DNA"/>
</dbReference>
<dbReference type="AlphaFoldDB" id="A0AAU7AYD8"/>
<reference evidence="1" key="1">
    <citation type="submission" date="2022-12" db="EMBL/GenBank/DDBJ databases">
        <title>Paraconexibacter alkalitolerans sp. nov. and Baekduia alba sp. nov., isolated from soil and emended description of the genera Paraconexibacter (Chun et al., 2020) and Baekduia (An et al., 2020).</title>
        <authorList>
            <person name="Vieira S."/>
            <person name="Huber K.J."/>
            <person name="Geppert A."/>
            <person name="Wolf J."/>
            <person name="Neumann-Schaal M."/>
            <person name="Muesken M."/>
            <person name="Overmann J."/>
        </authorList>
    </citation>
    <scope>NUCLEOTIDE SEQUENCE</scope>
    <source>
        <strain evidence="1">AEG42_29</strain>
    </source>
</reference>
<sequence>MSWVEVFAVLMVCHLVGDFLLQTEWQATRKQGGLGRDPERRRALFAHVATYAIPFLPAFYWISDEQDAAHAGYAAAGALVTHLIQDDGRALVAYVRVVKKTTTPFGSPLWMAIDQSFHVCFLFGTALAAACL</sequence>
<evidence type="ECO:0000313" key="1">
    <source>
        <dbReference type="EMBL" id="XAY06674.1"/>
    </source>
</evidence>
<proteinExistence type="predicted"/>
<gene>
    <name evidence="1" type="ORF">DSM112329_03550</name>
</gene>
<dbReference type="InterPro" id="IPR021737">
    <property type="entry name" value="Phage_phiKZ_Orf197"/>
</dbReference>
<dbReference type="KEGG" id="parq:DSM112329_03550"/>
<protein>
    <submittedName>
        <fullName evidence="1">Membrane protein</fullName>
    </submittedName>
</protein>
<accession>A0AAU7AYD8</accession>
<organism evidence="1">
    <name type="scientific">Paraconexibacter sp. AEG42_29</name>
    <dbReference type="NCBI Taxonomy" id="2997339"/>
    <lineage>
        <taxon>Bacteria</taxon>
        <taxon>Bacillati</taxon>
        <taxon>Actinomycetota</taxon>
        <taxon>Thermoleophilia</taxon>
        <taxon>Solirubrobacterales</taxon>
        <taxon>Paraconexibacteraceae</taxon>
        <taxon>Paraconexibacter</taxon>
    </lineage>
</organism>
<name>A0AAU7AYD8_9ACTN</name>
<dbReference type="RefSeq" id="WP_354697895.1">
    <property type="nucleotide sequence ID" value="NZ_CP114014.1"/>
</dbReference>